<dbReference type="EMBL" id="JBFOLK010000009">
    <property type="protein sequence ID" value="KAL2485149.1"/>
    <property type="molecule type" value="Genomic_DNA"/>
</dbReference>
<feature type="region of interest" description="Disordered" evidence="4">
    <location>
        <begin position="1"/>
        <end position="24"/>
    </location>
</feature>
<reference evidence="6" key="1">
    <citation type="submission" date="2024-07" db="EMBL/GenBank/DDBJ databases">
        <title>Two chromosome-level genome assemblies of Korean endemic species Abeliophyllum distichum and Forsythia ovata (Oleaceae).</title>
        <authorList>
            <person name="Jang H."/>
        </authorList>
    </citation>
    <scope>NUCLEOTIDE SEQUENCE [LARGE SCALE GENOMIC DNA]</scope>
</reference>
<dbReference type="InterPro" id="IPR031425">
    <property type="entry name" value="NPR1/NH1-interacting"/>
</dbReference>
<dbReference type="AlphaFoldDB" id="A0ABD1R9P3"/>
<dbReference type="InterPro" id="IPR034577">
    <property type="entry name" value="NIMIN-2"/>
</dbReference>
<keyword evidence="6" id="KW-1185">Reference proteome</keyword>
<keyword evidence="3" id="KW-0539">Nucleus</keyword>
<feature type="compositionally biased region" description="Basic and acidic residues" evidence="4">
    <location>
        <begin position="9"/>
        <end position="24"/>
    </location>
</feature>
<evidence type="ECO:0000256" key="2">
    <source>
        <dbReference type="ARBA" id="ARBA00009937"/>
    </source>
</evidence>
<dbReference type="PANTHER" id="PTHR35735">
    <property type="entry name" value="PROTEIN NIM1-INTERACTING 2"/>
    <property type="match status" value="1"/>
</dbReference>
<evidence type="ECO:0000256" key="1">
    <source>
        <dbReference type="ARBA" id="ARBA00004123"/>
    </source>
</evidence>
<comment type="similarity">
    <text evidence="2">Belongs to the NPR1-interactor family.</text>
</comment>
<feature type="compositionally biased region" description="Polar residues" evidence="4">
    <location>
        <begin position="109"/>
        <end position="120"/>
    </location>
</feature>
<sequence length="120" mass="14102">MEMEKRKRRDDGDADGKKYKSMEDDGCVKQLPEDDEVDEFFAILRRIHVAVKYFEKRNRNGNRELTMPTWSPSFEREDFEEVNAIKKEEEEESMDRHRDKIAGLDLNSEPASEGSNLESV</sequence>
<comment type="subcellular location">
    <subcellularLocation>
        <location evidence="1">Nucleus</location>
    </subcellularLocation>
</comment>
<evidence type="ECO:0000256" key="4">
    <source>
        <dbReference type="SAM" id="MobiDB-lite"/>
    </source>
</evidence>
<accession>A0ABD1R9P3</accession>
<evidence type="ECO:0000256" key="3">
    <source>
        <dbReference type="ARBA" id="ARBA00023242"/>
    </source>
</evidence>
<dbReference type="PANTHER" id="PTHR35735:SF8">
    <property type="entry name" value="PROTEIN NIM1-INTERACTING 2"/>
    <property type="match status" value="1"/>
</dbReference>
<evidence type="ECO:0000313" key="5">
    <source>
        <dbReference type="EMBL" id="KAL2485149.1"/>
    </source>
</evidence>
<comment type="caution">
    <text evidence="5">The sequence shown here is derived from an EMBL/GenBank/DDBJ whole genome shotgun (WGS) entry which is preliminary data.</text>
</comment>
<gene>
    <name evidence="5" type="ORF">Adt_29905</name>
</gene>
<feature type="compositionally biased region" description="Basic and acidic residues" evidence="4">
    <location>
        <begin position="86"/>
        <end position="102"/>
    </location>
</feature>
<dbReference type="GO" id="GO:0005634">
    <property type="term" value="C:nucleus"/>
    <property type="evidence" value="ECO:0007669"/>
    <property type="project" value="UniProtKB-SubCell"/>
</dbReference>
<proteinExistence type="inferred from homology"/>
<evidence type="ECO:0000313" key="6">
    <source>
        <dbReference type="Proteomes" id="UP001604336"/>
    </source>
</evidence>
<organism evidence="5 6">
    <name type="scientific">Abeliophyllum distichum</name>
    <dbReference type="NCBI Taxonomy" id="126358"/>
    <lineage>
        <taxon>Eukaryota</taxon>
        <taxon>Viridiplantae</taxon>
        <taxon>Streptophyta</taxon>
        <taxon>Embryophyta</taxon>
        <taxon>Tracheophyta</taxon>
        <taxon>Spermatophyta</taxon>
        <taxon>Magnoliopsida</taxon>
        <taxon>eudicotyledons</taxon>
        <taxon>Gunneridae</taxon>
        <taxon>Pentapetalae</taxon>
        <taxon>asterids</taxon>
        <taxon>lamiids</taxon>
        <taxon>Lamiales</taxon>
        <taxon>Oleaceae</taxon>
        <taxon>Forsythieae</taxon>
        <taxon>Abeliophyllum</taxon>
    </lineage>
</organism>
<feature type="region of interest" description="Disordered" evidence="4">
    <location>
        <begin position="86"/>
        <end position="120"/>
    </location>
</feature>
<dbReference type="Proteomes" id="UP001604336">
    <property type="component" value="Unassembled WGS sequence"/>
</dbReference>
<evidence type="ECO:0008006" key="7">
    <source>
        <dbReference type="Google" id="ProtNLM"/>
    </source>
</evidence>
<name>A0ABD1R9P3_9LAMI</name>
<protein>
    <recommendedName>
        <fullName evidence="7">NIM1-interacting protein</fullName>
    </recommendedName>
</protein>
<dbReference type="Pfam" id="PF15699">
    <property type="entry name" value="NPR1_interact"/>
    <property type="match status" value="1"/>
</dbReference>